<proteinExistence type="predicted"/>
<protein>
    <submittedName>
        <fullName evidence="1">Uncharacterized protein</fullName>
    </submittedName>
</protein>
<evidence type="ECO:0000313" key="2">
    <source>
        <dbReference type="Proteomes" id="UP001390339"/>
    </source>
</evidence>
<reference evidence="1 2" key="1">
    <citation type="journal article" date="2024" name="IMA Fungus">
        <title>Apiospora arundinis, a panoply of carbohydrate-active enzymes and secondary metabolites.</title>
        <authorList>
            <person name="Sorensen T."/>
            <person name="Petersen C."/>
            <person name="Muurmann A.T."/>
            <person name="Christiansen J.V."/>
            <person name="Brundto M.L."/>
            <person name="Overgaard C.K."/>
            <person name="Boysen A.T."/>
            <person name="Wollenberg R.D."/>
            <person name="Larsen T.O."/>
            <person name="Sorensen J.L."/>
            <person name="Nielsen K.L."/>
            <person name="Sondergaard T.E."/>
        </authorList>
    </citation>
    <scope>NUCLEOTIDE SEQUENCE [LARGE SCALE GENOMIC DNA]</scope>
    <source>
        <strain evidence="1 2">AAU 773</strain>
    </source>
</reference>
<accession>A0ABR2J471</accession>
<organism evidence="1 2">
    <name type="scientific">Apiospora arundinis</name>
    <dbReference type="NCBI Taxonomy" id="335852"/>
    <lineage>
        <taxon>Eukaryota</taxon>
        <taxon>Fungi</taxon>
        <taxon>Dikarya</taxon>
        <taxon>Ascomycota</taxon>
        <taxon>Pezizomycotina</taxon>
        <taxon>Sordariomycetes</taxon>
        <taxon>Xylariomycetidae</taxon>
        <taxon>Amphisphaeriales</taxon>
        <taxon>Apiosporaceae</taxon>
        <taxon>Apiospora</taxon>
    </lineage>
</organism>
<evidence type="ECO:0000313" key="1">
    <source>
        <dbReference type="EMBL" id="KAK8872447.1"/>
    </source>
</evidence>
<keyword evidence="2" id="KW-1185">Reference proteome</keyword>
<gene>
    <name evidence="1" type="ORF">PGQ11_002961</name>
</gene>
<dbReference type="EMBL" id="JAPCWZ010000003">
    <property type="protein sequence ID" value="KAK8872447.1"/>
    <property type="molecule type" value="Genomic_DNA"/>
</dbReference>
<name>A0ABR2J471_9PEZI</name>
<sequence length="88" mass="9991">MTKLNRRTGASANAPIYWKPSPSAPNAMLIQRPVQFSKWIRRWNFSLHPAWRRAVLNPAASDLARGTTATVWHVDALKISRVTHKSKT</sequence>
<comment type="caution">
    <text evidence="1">The sequence shown here is derived from an EMBL/GenBank/DDBJ whole genome shotgun (WGS) entry which is preliminary data.</text>
</comment>
<dbReference type="Proteomes" id="UP001390339">
    <property type="component" value="Unassembled WGS sequence"/>
</dbReference>